<dbReference type="EMBL" id="KN847340">
    <property type="protein sequence ID" value="KIW39018.1"/>
    <property type="molecule type" value="Genomic_DNA"/>
</dbReference>
<evidence type="ECO:0000313" key="2">
    <source>
        <dbReference type="EMBL" id="KIW39018.1"/>
    </source>
</evidence>
<dbReference type="Proteomes" id="UP000053342">
    <property type="component" value="Unassembled WGS sequence"/>
</dbReference>
<dbReference type="Pfam" id="PF02798">
    <property type="entry name" value="GST_N"/>
    <property type="match status" value="1"/>
</dbReference>
<protein>
    <recommendedName>
        <fullName evidence="1">GST N-terminal domain-containing protein</fullName>
    </recommendedName>
</protein>
<dbReference type="GeneID" id="27360909"/>
<name>A0A0D2D7C3_9EURO</name>
<proteinExistence type="predicted"/>
<evidence type="ECO:0000313" key="3">
    <source>
        <dbReference type="Proteomes" id="UP000053342"/>
    </source>
</evidence>
<dbReference type="InterPro" id="IPR036249">
    <property type="entry name" value="Thioredoxin-like_sf"/>
</dbReference>
<gene>
    <name evidence="2" type="ORF">PV06_08835</name>
</gene>
<dbReference type="OrthoDB" id="249703at2759"/>
<dbReference type="STRING" id="215243.A0A0D2D7C3"/>
<keyword evidence="3" id="KW-1185">Reference proteome</keyword>
<dbReference type="VEuPathDB" id="FungiDB:PV06_08835"/>
<sequence length="204" mass="23041">MPRELWPLAASNDGKMTAADVVAIVGLSISISTNARARAPTHSEVLFLMAACSVAEYKAQKAKPAFQGREKRGVLRPLFYTFFYCRSDLHFVRRHSFRLLRYPHAADTTSENDFLDGNLRSEVPFLVDGDVKILDSTIIPEYIKDKWPDHIPLRLRDPAGRARARMIEDTYDSHYEAINWGFGEAFWFGHAEGDLASHLRSAAA</sequence>
<dbReference type="Gene3D" id="1.20.1050.10">
    <property type="match status" value="1"/>
</dbReference>
<dbReference type="AlphaFoldDB" id="A0A0D2D7C3"/>
<evidence type="ECO:0000259" key="1">
    <source>
        <dbReference type="Pfam" id="PF02798"/>
    </source>
</evidence>
<dbReference type="InterPro" id="IPR004045">
    <property type="entry name" value="Glutathione_S-Trfase_N"/>
</dbReference>
<accession>A0A0D2D7C3</accession>
<dbReference type="RefSeq" id="XP_016259234.1">
    <property type="nucleotide sequence ID" value="XM_016410212.1"/>
</dbReference>
<dbReference type="SUPFAM" id="SSF52833">
    <property type="entry name" value="Thioredoxin-like"/>
    <property type="match status" value="1"/>
</dbReference>
<dbReference type="CDD" id="cd00570">
    <property type="entry name" value="GST_N_family"/>
    <property type="match status" value="1"/>
</dbReference>
<dbReference type="Gene3D" id="3.40.30.10">
    <property type="entry name" value="Glutaredoxin"/>
    <property type="match status" value="1"/>
</dbReference>
<feature type="domain" description="GST N-terminal" evidence="1">
    <location>
        <begin position="105"/>
        <end position="144"/>
    </location>
</feature>
<organism evidence="2 3">
    <name type="scientific">Exophiala oligosperma</name>
    <dbReference type="NCBI Taxonomy" id="215243"/>
    <lineage>
        <taxon>Eukaryota</taxon>
        <taxon>Fungi</taxon>
        <taxon>Dikarya</taxon>
        <taxon>Ascomycota</taxon>
        <taxon>Pezizomycotina</taxon>
        <taxon>Eurotiomycetes</taxon>
        <taxon>Chaetothyriomycetidae</taxon>
        <taxon>Chaetothyriales</taxon>
        <taxon>Herpotrichiellaceae</taxon>
        <taxon>Exophiala</taxon>
    </lineage>
</organism>
<dbReference type="HOGENOM" id="CLU_1343254_0_0_1"/>
<reference evidence="2 3" key="1">
    <citation type="submission" date="2015-01" db="EMBL/GenBank/DDBJ databases">
        <title>The Genome Sequence of Exophiala oligosperma CBS72588.</title>
        <authorList>
            <consortium name="The Broad Institute Genomics Platform"/>
            <person name="Cuomo C."/>
            <person name="de Hoog S."/>
            <person name="Gorbushina A."/>
            <person name="Stielow B."/>
            <person name="Teixiera M."/>
            <person name="Abouelleil A."/>
            <person name="Chapman S.B."/>
            <person name="Priest M."/>
            <person name="Young S.K."/>
            <person name="Wortman J."/>
            <person name="Nusbaum C."/>
            <person name="Birren B."/>
        </authorList>
    </citation>
    <scope>NUCLEOTIDE SEQUENCE [LARGE SCALE GENOMIC DNA]</scope>
    <source>
        <strain evidence="2 3">CBS 72588</strain>
    </source>
</reference>